<dbReference type="EMBL" id="BK016180">
    <property type="protein sequence ID" value="DAG00406.1"/>
    <property type="molecule type" value="Genomic_DNA"/>
</dbReference>
<protein>
    <submittedName>
        <fullName evidence="1">Uncharacterized protein</fullName>
    </submittedName>
</protein>
<proteinExistence type="predicted"/>
<organism evidence="1">
    <name type="scientific">Siphoviridae sp. ct3r22</name>
    <dbReference type="NCBI Taxonomy" id="2825325"/>
    <lineage>
        <taxon>Viruses</taxon>
        <taxon>Duplodnaviria</taxon>
        <taxon>Heunggongvirae</taxon>
        <taxon>Uroviricota</taxon>
        <taxon>Caudoviricetes</taxon>
    </lineage>
</organism>
<evidence type="ECO:0000313" key="1">
    <source>
        <dbReference type="EMBL" id="DAG00406.1"/>
    </source>
</evidence>
<name>A0A8S5V0Y9_9CAUD</name>
<sequence>MSNVTREDILKDAPDFVQIASKYMQDIYIDYEKARIKLDECPDRFLTYEGRNGTLHSIDLKYVNAKGVMKNRGASEDSIKDAQEIRAKVLMPLLGEYNRARNKYLNAFDLYNNKSKALAKLTPMLLDYFGSMYSVKDVKKTIKQREGYDLDDADLVKFYNENKTLIEQRQAKFALKSDKYRVSTEAGRLEIINDMLTDLLLKYEDYISRGLETKALTMSREVRNLLEQARKEVKGNELKLTVDGKIDINATIHGGENISRVMRDIPINSIIIGLVSAKAGIKPDIMINQLARSWYKDFNGFNKNILGSDKVMLPGDLIKQYNWEEIKEENKKFLNEMSPDIEEAVVIEEQDTKNKVLKRLKALRS</sequence>
<accession>A0A8S5V0Y9</accession>
<reference evidence="1" key="1">
    <citation type="journal article" date="2021" name="Proc. Natl. Acad. Sci. U.S.A.">
        <title>A Catalog of Tens of Thousands of Viruses from Human Metagenomes Reveals Hidden Associations with Chronic Diseases.</title>
        <authorList>
            <person name="Tisza M.J."/>
            <person name="Buck C.B."/>
        </authorList>
    </citation>
    <scope>NUCLEOTIDE SEQUENCE</scope>
    <source>
        <strain evidence="1">Ct3r22</strain>
    </source>
</reference>